<dbReference type="InterPro" id="IPR002884">
    <property type="entry name" value="P_dom"/>
</dbReference>
<keyword evidence="4" id="KW-0378">Hydrolase</keyword>
<dbReference type="Gene3D" id="2.60.120.260">
    <property type="entry name" value="Galactose-binding domain-like"/>
    <property type="match status" value="1"/>
</dbReference>
<dbReference type="Pfam" id="PF01483">
    <property type="entry name" value="P_proprotein"/>
    <property type="match status" value="1"/>
</dbReference>
<keyword evidence="3" id="KW-0677">Repeat</keyword>
<dbReference type="PANTHER" id="PTHR45739">
    <property type="entry name" value="MATRIX PROTEIN, PUTATIVE-RELATED"/>
    <property type="match status" value="1"/>
</dbReference>
<dbReference type="Pfam" id="PF16184">
    <property type="entry name" value="Cadherin_3"/>
    <property type="match status" value="1"/>
</dbReference>
<dbReference type="InterPro" id="IPR008979">
    <property type="entry name" value="Galactose-bd-like_sf"/>
</dbReference>
<dbReference type="GO" id="GO:0004252">
    <property type="term" value="F:serine-type endopeptidase activity"/>
    <property type="evidence" value="ECO:0007669"/>
    <property type="project" value="InterPro"/>
</dbReference>
<dbReference type="GO" id="GO:0006508">
    <property type="term" value="P:proteolysis"/>
    <property type="evidence" value="ECO:0007669"/>
    <property type="project" value="UniProtKB-KW"/>
</dbReference>
<dbReference type="RefSeq" id="WP_013764812.1">
    <property type="nucleotide sequence ID" value="NC_015510.1"/>
</dbReference>
<dbReference type="Gene3D" id="2.60.40.10">
    <property type="entry name" value="Immunoglobulins"/>
    <property type="match status" value="2"/>
</dbReference>
<feature type="chain" id="PRO_5003310331" evidence="6">
    <location>
        <begin position="20"/>
        <end position="1222"/>
    </location>
</feature>
<sequence>MKYFFALLSLFLWSGILLAQSSQSYWQDIEASSIQLPQLAEVGLPTNKYRTLSLNLDNLKQVLRQAPMEGSKAPSTVISLPLPNGKMARFSVEESPVMMPKLSAKYPGIKSYSGRSLDDQALSVRFDLGAGMLHAAILTLNGTVYIDPYANVATGHYFSYFTKDLDLRQTELASLSCGVNTTELAQEEPTREFQNTTPSLSLRSAVTQPLRTYRLALACTGEYAQANGGTVEKVLASMNTALNRVNQIFIRETAVKLMMIDNNDTLIFLDGATDPYNEPSSAPTLLGVNPGVLNARVGLNGYDIGHVFTRACVNGIGGLAEAATVCKDTKGRGVTCFFRTDINYIAVSVMAHEIGHQFSCRHSWNFCPGSDGQRQSESAYEPGSGSTIMSYAGVCPNNDIIDRSDDYYATRSLEEFISFSREREGNGCATLVPTPNNPPVVQLNYRTNMVIPIRTPIQLSASATDPDGDNLTYCWEQFDLGFAVKLDTFKANGPLFRSFPPTNSGTRYFPQLGDIIANVSRNTEILPTNSRQLNFRCTLRDNHPSGGAVAWESVRMQTTDQAGPFLVMSPNAGTEVWKAGDDVTVTWDVAKTNLSPVNCRFVNIRLSVDGGFSFPFLLAENALNDGSEQLTLPNMTSDNARIKIEAVDNVFFDMSNQNFKIMSNPNATFALGVSPYSLPLNCQPAVVEYKITNATFGGFNSAVKLDILPGGLPAGISATFSANNLKGGESSTLRLNVQNVLRDTVEFTLRAIAQGADTVLRTLSLITVSNDFSSLGLSSPSNGQTGIQLSTILRWKKTPAARSYTVELSESPKFGSTNLAQATGVVQDTFNPNKILKDNTLHFWRVRPENECGPGAYTEPFVFHTSVTECKRQTSSAAVNIPSRNNPTVESRINITESGSITDINIPNIDINYETVNFLKVSLVSPKGTVVVLYDQACTGRTGIMKVGFDDEAPSSIIAATATCPPDDGIVFKPKEALKILQGEGIQGTWILRVQVTRSEAGQVGAINSWIIEFCSILTASNPTLLNNKALVVLRNGNKAIASSDLQAQDVDATAAQLLYTLTSLPANGSLRLSDKVLAVGDQFTQADIDALRIRYTHNGGTATGDLFSFVVQDGKGGFLPINRFNITIDQSTGLGEVPLPFAVKLYPNPTKDKIQLDFEQSLPAEGILRVFNFQGQLLYQRTVSQGVKNQVIDTQQWPAGSYLLHLHSSKGGVQRQFAVVK</sequence>
<evidence type="ECO:0000256" key="1">
    <source>
        <dbReference type="ARBA" id="ARBA00022670"/>
    </source>
</evidence>
<evidence type="ECO:0000313" key="9">
    <source>
        <dbReference type="Proteomes" id="UP000008461"/>
    </source>
</evidence>
<evidence type="ECO:0000256" key="2">
    <source>
        <dbReference type="ARBA" id="ARBA00022729"/>
    </source>
</evidence>
<dbReference type="SUPFAM" id="SSF55486">
    <property type="entry name" value="Metalloproteases ('zincins'), catalytic domain"/>
    <property type="match status" value="1"/>
</dbReference>
<dbReference type="InterPro" id="IPR013783">
    <property type="entry name" value="Ig-like_fold"/>
</dbReference>
<protein>
    <submittedName>
        <fullName evidence="8">Proprotein convertase P</fullName>
    </submittedName>
</protein>
<dbReference type="NCBIfam" id="TIGR04183">
    <property type="entry name" value="Por_Secre_tail"/>
    <property type="match status" value="1"/>
</dbReference>
<keyword evidence="5" id="KW-0325">Glycoprotein</keyword>
<evidence type="ECO:0000256" key="5">
    <source>
        <dbReference type="ARBA" id="ARBA00023180"/>
    </source>
</evidence>
<keyword evidence="9" id="KW-1185">Reference proteome</keyword>
<feature type="signal peptide" evidence="6">
    <location>
        <begin position="1"/>
        <end position="19"/>
    </location>
</feature>
<evidence type="ECO:0000313" key="8">
    <source>
        <dbReference type="EMBL" id="AEE50263.1"/>
    </source>
</evidence>
<evidence type="ECO:0000256" key="6">
    <source>
        <dbReference type="SAM" id="SignalP"/>
    </source>
</evidence>
<dbReference type="GO" id="GO:0009653">
    <property type="term" value="P:anatomical structure morphogenesis"/>
    <property type="evidence" value="ECO:0007669"/>
    <property type="project" value="TreeGrafter"/>
</dbReference>
<keyword evidence="2 6" id="KW-0732">Signal</keyword>
<accession>F4KWB3</accession>
<keyword evidence="1" id="KW-0645">Protease</keyword>
<dbReference type="STRING" id="760192.Halhy_2388"/>
<reference evidence="8 9" key="1">
    <citation type="journal article" date="2011" name="Stand. Genomic Sci.">
        <title>Complete genome sequence of Haliscomenobacter hydrossis type strain (O).</title>
        <authorList>
            <consortium name="US DOE Joint Genome Institute (JGI-PGF)"/>
            <person name="Daligault H."/>
            <person name="Lapidus A."/>
            <person name="Zeytun A."/>
            <person name="Nolan M."/>
            <person name="Lucas S."/>
            <person name="Del Rio T.G."/>
            <person name="Tice H."/>
            <person name="Cheng J.F."/>
            <person name="Tapia R."/>
            <person name="Han C."/>
            <person name="Goodwin L."/>
            <person name="Pitluck S."/>
            <person name="Liolios K."/>
            <person name="Pagani I."/>
            <person name="Ivanova N."/>
            <person name="Huntemann M."/>
            <person name="Mavromatis K."/>
            <person name="Mikhailova N."/>
            <person name="Pati A."/>
            <person name="Chen A."/>
            <person name="Palaniappan K."/>
            <person name="Land M."/>
            <person name="Hauser L."/>
            <person name="Brambilla E.M."/>
            <person name="Rohde M."/>
            <person name="Verbarg S."/>
            <person name="Goker M."/>
            <person name="Bristow J."/>
            <person name="Eisen J.A."/>
            <person name="Markowitz V."/>
            <person name="Hugenholtz P."/>
            <person name="Kyrpides N.C."/>
            <person name="Klenk H.P."/>
            <person name="Woyke T."/>
        </authorList>
    </citation>
    <scope>NUCLEOTIDE SEQUENCE [LARGE SCALE GENOMIC DNA]</scope>
    <source>
        <strain evidence="9">ATCC 27775 / DSM 1100 / LMG 10767 / O</strain>
    </source>
</reference>
<evidence type="ECO:0000259" key="7">
    <source>
        <dbReference type="PROSITE" id="PS51829"/>
    </source>
</evidence>
<dbReference type="InterPro" id="IPR051561">
    <property type="entry name" value="FRAS1_ECM"/>
</dbReference>
<dbReference type="KEGG" id="hhy:Halhy_2388"/>
<evidence type="ECO:0000256" key="3">
    <source>
        <dbReference type="ARBA" id="ARBA00022737"/>
    </source>
</evidence>
<evidence type="ECO:0000256" key="4">
    <source>
        <dbReference type="ARBA" id="ARBA00022801"/>
    </source>
</evidence>
<proteinExistence type="predicted"/>
<dbReference type="PANTHER" id="PTHR45739:SF11">
    <property type="entry name" value="FRAS1-RELATED EXTRACELLULAR MATRIX PROTEIN 1-LIKE ISOFORM X1"/>
    <property type="match status" value="1"/>
</dbReference>
<dbReference type="Pfam" id="PF13583">
    <property type="entry name" value="Reprolysin_4"/>
    <property type="match status" value="1"/>
</dbReference>
<dbReference type="EMBL" id="CP002691">
    <property type="protein sequence ID" value="AEE50263.1"/>
    <property type="molecule type" value="Genomic_DNA"/>
</dbReference>
<dbReference type="InterPro" id="IPR039005">
    <property type="entry name" value="CSPG_rpt"/>
</dbReference>
<dbReference type="Pfam" id="PF18962">
    <property type="entry name" value="Por_Secre_tail"/>
    <property type="match status" value="1"/>
</dbReference>
<dbReference type="InterPro" id="IPR024079">
    <property type="entry name" value="MetalloPept_cat_dom_sf"/>
</dbReference>
<dbReference type="PROSITE" id="PS51829">
    <property type="entry name" value="P_HOMO_B"/>
    <property type="match status" value="1"/>
</dbReference>
<organism evidence="8 9">
    <name type="scientific">Haliscomenobacter hydrossis (strain ATCC 27775 / DSM 1100 / LMG 10767 / O)</name>
    <dbReference type="NCBI Taxonomy" id="760192"/>
    <lineage>
        <taxon>Bacteria</taxon>
        <taxon>Pseudomonadati</taxon>
        <taxon>Bacteroidota</taxon>
        <taxon>Saprospiria</taxon>
        <taxon>Saprospirales</taxon>
        <taxon>Haliscomenobacteraceae</taxon>
        <taxon>Haliscomenobacter</taxon>
    </lineage>
</organism>
<dbReference type="Gene3D" id="3.40.390.10">
    <property type="entry name" value="Collagenase (Catalytic Domain)"/>
    <property type="match status" value="1"/>
</dbReference>
<feature type="domain" description="P/Homo B" evidence="7">
    <location>
        <begin position="858"/>
        <end position="1022"/>
    </location>
</feature>
<dbReference type="PROSITE" id="PS51854">
    <property type="entry name" value="CSPG"/>
    <property type="match status" value="1"/>
</dbReference>
<dbReference type="InterPro" id="IPR026444">
    <property type="entry name" value="Secre_tail"/>
</dbReference>
<name>F4KWB3_HALH1</name>
<dbReference type="OrthoDB" id="9792152at2"/>
<dbReference type="GO" id="GO:0008237">
    <property type="term" value="F:metallopeptidase activity"/>
    <property type="evidence" value="ECO:0007669"/>
    <property type="project" value="InterPro"/>
</dbReference>
<dbReference type="AlphaFoldDB" id="F4KWB3"/>
<dbReference type="eggNOG" id="COG4935">
    <property type="taxonomic scope" value="Bacteria"/>
</dbReference>
<dbReference type="HOGENOM" id="CLU_006954_0_0_10"/>
<dbReference type="Proteomes" id="UP000008461">
    <property type="component" value="Chromosome"/>
</dbReference>
<reference key="2">
    <citation type="submission" date="2011-04" db="EMBL/GenBank/DDBJ databases">
        <title>Complete sequence of chromosome of Haliscomenobacter hydrossis DSM 1100.</title>
        <authorList>
            <consortium name="US DOE Joint Genome Institute (JGI-PGF)"/>
            <person name="Lucas S."/>
            <person name="Han J."/>
            <person name="Lapidus A."/>
            <person name="Bruce D."/>
            <person name="Goodwin L."/>
            <person name="Pitluck S."/>
            <person name="Peters L."/>
            <person name="Kyrpides N."/>
            <person name="Mavromatis K."/>
            <person name="Ivanova N."/>
            <person name="Ovchinnikova G."/>
            <person name="Pagani I."/>
            <person name="Daligault H."/>
            <person name="Detter J.C."/>
            <person name="Han C."/>
            <person name="Land M."/>
            <person name="Hauser L."/>
            <person name="Markowitz V."/>
            <person name="Cheng J.-F."/>
            <person name="Hugenholtz P."/>
            <person name="Woyke T."/>
            <person name="Wu D."/>
            <person name="Verbarg S."/>
            <person name="Frueling A."/>
            <person name="Brambilla E."/>
            <person name="Klenk H.-P."/>
            <person name="Eisen J.A."/>
        </authorList>
    </citation>
    <scope>NUCLEOTIDE SEQUENCE</scope>
    <source>
        <strain>DSM 1100</strain>
    </source>
</reference>
<dbReference type="SUPFAM" id="SSF49785">
    <property type="entry name" value="Galactose-binding domain-like"/>
    <property type="match status" value="1"/>
</dbReference>
<gene>
    <name evidence="8" type="ordered locus">Halhy_2388</name>
</gene>